<feature type="compositionally biased region" description="Polar residues" evidence="1">
    <location>
        <begin position="23"/>
        <end position="34"/>
    </location>
</feature>
<evidence type="ECO:0000313" key="2">
    <source>
        <dbReference type="EMBL" id="CEK54563.1"/>
    </source>
</evidence>
<reference evidence="2" key="1">
    <citation type="submission" date="2014-12" db="EMBL/GenBank/DDBJ databases">
        <title>Insight into the proteome of Arion vulgaris.</title>
        <authorList>
            <person name="Aradska J."/>
            <person name="Bulat T."/>
            <person name="Smidak R."/>
            <person name="Sarate P."/>
            <person name="Gangsoo J."/>
            <person name="Sialana F."/>
            <person name="Bilban M."/>
            <person name="Lubec G."/>
        </authorList>
    </citation>
    <scope>NUCLEOTIDE SEQUENCE</scope>
    <source>
        <tissue evidence="2">Skin</tissue>
    </source>
</reference>
<feature type="compositionally biased region" description="Polar residues" evidence="1">
    <location>
        <begin position="54"/>
        <end position="70"/>
    </location>
</feature>
<protein>
    <submittedName>
        <fullName evidence="2">Uncharacterized protein</fullName>
    </submittedName>
</protein>
<feature type="non-terminal residue" evidence="2">
    <location>
        <position position="70"/>
    </location>
</feature>
<name>A0A0B6YED0_9EUPU</name>
<sequence>NIHEPPQAFNFIPPIKSDGNRMPRQQNPSVNNTFFDPLPPKPGANYSPAERSFPSASSQESKDSTFTQLP</sequence>
<evidence type="ECO:0000256" key="1">
    <source>
        <dbReference type="SAM" id="MobiDB-lite"/>
    </source>
</evidence>
<proteinExistence type="predicted"/>
<organism evidence="2">
    <name type="scientific">Arion vulgaris</name>
    <dbReference type="NCBI Taxonomy" id="1028688"/>
    <lineage>
        <taxon>Eukaryota</taxon>
        <taxon>Metazoa</taxon>
        <taxon>Spiralia</taxon>
        <taxon>Lophotrochozoa</taxon>
        <taxon>Mollusca</taxon>
        <taxon>Gastropoda</taxon>
        <taxon>Heterobranchia</taxon>
        <taxon>Euthyneura</taxon>
        <taxon>Panpulmonata</taxon>
        <taxon>Eupulmonata</taxon>
        <taxon>Stylommatophora</taxon>
        <taxon>Helicina</taxon>
        <taxon>Arionoidea</taxon>
        <taxon>Arionidae</taxon>
        <taxon>Arion</taxon>
    </lineage>
</organism>
<dbReference type="EMBL" id="HACG01007698">
    <property type="protein sequence ID" value="CEK54563.1"/>
    <property type="molecule type" value="Transcribed_RNA"/>
</dbReference>
<dbReference type="AlphaFoldDB" id="A0A0B6YED0"/>
<accession>A0A0B6YED0</accession>
<feature type="non-terminal residue" evidence="2">
    <location>
        <position position="1"/>
    </location>
</feature>
<gene>
    <name evidence="2" type="primary">ORF23127</name>
</gene>
<feature type="region of interest" description="Disordered" evidence="1">
    <location>
        <begin position="1"/>
        <end position="70"/>
    </location>
</feature>